<evidence type="ECO:0000256" key="1">
    <source>
        <dbReference type="SAM" id="MobiDB-lite"/>
    </source>
</evidence>
<accession>A0ABP0V062</accession>
<organism evidence="2 3">
    <name type="scientific">Sphagnum troendelagicum</name>
    <dbReference type="NCBI Taxonomy" id="128251"/>
    <lineage>
        <taxon>Eukaryota</taxon>
        <taxon>Viridiplantae</taxon>
        <taxon>Streptophyta</taxon>
        <taxon>Embryophyta</taxon>
        <taxon>Bryophyta</taxon>
        <taxon>Sphagnophytina</taxon>
        <taxon>Sphagnopsida</taxon>
        <taxon>Sphagnales</taxon>
        <taxon>Sphagnaceae</taxon>
        <taxon>Sphagnum</taxon>
    </lineage>
</organism>
<keyword evidence="3" id="KW-1185">Reference proteome</keyword>
<evidence type="ECO:0000313" key="3">
    <source>
        <dbReference type="Proteomes" id="UP001497512"/>
    </source>
</evidence>
<sequence length="178" mass="19279">MSLNEGRKEELGVGEFCVKKSRPRAHARGRNAPISSLHETGQQKLTIITRCGTGLVGPNQGGLFLDSQPIVGPNQGGLFLDALVGPDQTEGRLFLATVGGTRPKWAFLGRLCGTGPNQSQREEGGLFLGALVEPDQIRQNQSRRGKRKVGFSSTPLWNQTTPDRTRPDQTKSKLGGLY</sequence>
<feature type="region of interest" description="Disordered" evidence="1">
    <location>
        <begin position="138"/>
        <end position="178"/>
    </location>
</feature>
<dbReference type="Proteomes" id="UP001497512">
    <property type="component" value="Chromosome 7"/>
</dbReference>
<proteinExistence type="predicted"/>
<feature type="compositionally biased region" description="Polar residues" evidence="1">
    <location>
        <begin position="151"/>
        <end position="162"/>
    </location>
</feature>
<dbReference type="EMBL" id="OZ019899">
    <property type="protein sequence ID" value="CAK9231553.1"/>
    <property type="molecule type" value="Genomic_DNA"/>
</dbReference>
<reference evidence="2" key="1">
    <citation type="submission" date="2024-02" db="EMBL/GenBank/DDBJ databases">
        <authorList>
            <consortium name="ELIXIR-Norway"/>
            <consortium name="Elixir Norway"/>
        </authorList>
    </citation>
    <scope>NUCLEOTIDE SEQUENCE</scope>
</reference>
<name>A0ABP0V062_9BRYO</name>
<evidence type="ECO:0000313" key="2">
    <source>
        <dbReference type="EMBL" id="CAK9231553.1"/>
    </source>
</evidence>
<gene>
    <name evidence="2" type="ORF">CSSPTR1EN2_LOCUS20732</name>
</gene>
<protein>
    <submittedName>
        <fullName evidence="2">Uncharacterized protein</fullName>
    </submittedName>
</protein>